<accession>A0A6A5TH31</accession>
<evidence type="ECO:0000313" key="3">
    <source>
        <dbReference type="Proteomes" id="UP000800035"/>
    </source>
</evidence>
<sequence>MGKLTPSERQAGFLMSDLFLDTQIDEGDYDRIANKLCDLEMHLDLNDLEKLFWEDLFPAKIWNLVQVDRSGEWGGFDEDEVCDDVEEYRAGCNWFEKTVVLRVNWLLWSSKVNRLWNKLKARLHDVQERRRNIRHALPTAQDHTFLAHLIRLEC</sequence>
<protein>
    <recommendedName>
        <fullName evidence="1">DUF7079 domain-containing protein</fullName>
    </recommendedName>
</protein>
<dbReference type="AlphaFoldDB" id="A0A6A5TH31"/>
<keyword evidence="3" id="KW-1185">Reference proteome</keyword>
<name>A0A6A5TH31_9PLEO</name>
<evidence type="ECO:0000259" key="1">
    <source>
        <dbReference type="Pfam" id="PF23296"/>
    </source>
</evidence>
<dbReference type="InterPro" id="IPR055507">
    <property type="entry name" value="DUF7079"/>
</dbReference>
<proteinExistence type="predicted"/>
<organism evidence="2 3">
    <name type="scientific">Byssothecium circinans</name>
    <dbReference type="NCBI Taxonomy" id="147558"/>
    <lineage>
        <taxon>Eukaryota</taxon>
        <taxon>Fungi</taxon>
        <taxon>Dikarya</taxon>
        <taxon>Ascomycota</taxon>
        <taxon>Pezizomycotina</taxon>
        <taxon>Dothideomycetes</taxon>
        <taxon>Pleosporomycetidae</taxon>
        <taxon>Pleosporales</taxon>
        <taxon>Massarineae</taxon>
        <taxon>Massarinaceae</taxon>
        <taxon>Byssothecium</taxon>
    </lineage>
</organism>
<evidence type="ECO:0000313" key="2">
    <source>
        <dbReference type="EMBL" id="KAF1952163.1"/>
    </source>
</evidence>
<dbReference type="Pfam" id="PF23296">
    <property type="entry name" value="DUF7079"/>
    <property type="match status" value="1"/>
</dbReference>
<dbReference type="OrthoDB" id="5419571at2759"/>
<gene>
    <name evidence="2" type="ORF">CC80DRAFT_552595</name>
</gene>
<reference evidence="2" key="1">
    <citation type="journal article" date="2020" name="Stud. Mycol.">
        <title>101 Dothideomycetes genomes: a test case for predicting lifestyles and emergence of pathogens.</title>
        <authorList>
            <person name="Haridas S."/>
            <person name="Albert R."/>
            <person name="Binder M."/>
            <person name="Bloem J."/>
            <person name="Labutti K."/>
            <person name="Salamov A."/>
            <person name="Andreopoulos B."/>
            <person name="Baker S."/>
            <person name="Barry K."/>
            <person name="Bills G."/>
            <person name="Bluhm B."/>
            <person name="Cannon C."/>
            <person name="Castanera R."/>
            <person name="Culley D."/>
            <person name="Daum C."/>
            <person name="Ezra D."/>
            <person name="Gonzalez J."/>
            <person name="Henrissat B."/>
            <person name="Kuo A."/>
            <person name="Liang C."/>
            <person name="Lipzen A."/>
            <person name="Lutzoni F."/>
            <person name="Magnuson J."/>
            <person name="Mondo S."/>
            <person name="Nolan M."/>
            <person name="Ohm R."/>
            <person name="Pangilinan J."/>
            <person name="Park H.-J."/>
            <person name="Ramirez L."/>
            <person name="Alfaro M."/>
            <person name="Sun H."/>
            <person name="Tritt A."/>
            <person name="Yoshinaga Y."/>
            <person name="Zwiers L.-H."/>
            <person name="Turgeon B."/>
            <person name="Goodwin S."/>
            <person name="Spatafora J."/>
            <person name="Crous P."/>
            <person name="Grigoriev I."/>
        </authorList>
    </citation>
    <scope>NUCLEOTIDE SEQUENCE</scope>
    <source>
        <strain evidence="2">CBS 675.92</strain>
    </source>
</reference>
<feature type="domain" description="DUF7079" evidence="1">
    <location>
        <begin position="8"/>
        <end position="122"/>
    </location>
</feature>
<dbReference type="Proteomes" id="UP000800035">
    <property type="component" value="Unassembled WGS sequence"/>
</dbReference>
<dbReference type="EMBL" id="ML977012">
    <property type="protein sequence ID" value="KAF1952163.1"/>
    <property type="molecule type" value="Genomic_DNA"/>
</dbReference>